<dbReference type="KEGG" id="amr:AM1_2065"/>
<evidence type="ECO:0000313" key="2">
    <source>
        <dbReference type="Proteomes" id="UP000000268"/>
    </source>
</evidence>
<organism evidence="1 2">
    <name type="scientific">Acaryochloris marina (strain MBIC 11017)</name>
    <dbReference type="NCBI Taxonomy" id="329726"/>
    <lineage>
        <taxon>Bacteria</taxon>
        <taxon>Bacillati</taxon>
        <taxon>Cyanobacteriota</taxon>
        <taxon>Cyanophyceae</taxon>
        <taxon>Acaryochloridales</taxon>
        <taxon>Acaryochloridaceae</taxon>
        <taxon>Acaryochloris</taxon>
    </lineage>
</organism>
<dbReference type="EMBL" id="CP000828">
    <property type="protein sequence ID" value="ABW27080.1"/>
    <property type="molecule type" value="Genomic_DNA"/>
</dbReference>
<gene>
    <name evidence="1" type="ordered locus">AM1_2065</name>
</gene>
<dbReference type="AlphaFoldDB" id="B0BYR4"/>
<reference evidence="1 2" key="1">
    <citation type="journal article" date="2008" name="Proc. Natl. Acad. Sci. U.S.A.">
        <title>Niche adaptation and genome expansion in the chlorophyll d-producing cyanobacterium Acaryochloris marina.</title>
        <authorList>
            <person name="Swingley W.D."/>
            <person name="Chen M."/>
            <person name="Cheung P.C."/>
            <person name="Conrad A.L."/>
            <person name="Dejesa L.C."/>
            <person name="Hao J."/>
            <person name="Honchak B.M."/>
            <person name="Karbach L.E."/>
            <person name="Kurdoglu A."/>
            <person name="Lahiri S."/>
            <person name="Mastrian S.D."/>
            <person name="Miyashita H."/>
            <person name="Page L."/>
            <person name="Ramakrishna P."/>
            <person name="Satoh S."/>
            <person name="Sattley W.M."/>
            <person name="Shimada Y."/>
            <person name="Taylor H.L."/>
            <person name="Tomo T."/>
            <person name="Tsuchiya T."/>
            <person name="Wang Z.T."/>
            <person name="Raymond J."/>
            <person name="Mimuro M."/>
            <person name="Blankenship R.E."/>
            <person name="Touchman J.W."/>
        </authorList>
    </citation>
    <scope>NUCLEOTIDE SEQUENCE [LARGE SCALE GENOMIC DNA]</scope>
    <source>
        <strain evidence="2">MBIC 11017</strain>
    </source>
</reference>
<dbReference type="HOGENOM" id="CLU_3163339_0_0_3"/>
<name>B0BYR4_ACAM1</name>
<sequence>MSYHPPEGELPVPESHVTFMAIGVPEALTRIKIAMAASKGWPDSPDL</sequence>
<evidence type="ECO:0000313" key="1">
    <source>
        <dbReference type="EMBL" id="ABW27080.1"/>
    </source>
</evidence>
<accession>B0BYR4</accession>
<proteinExistence type="predicted"/>
<protein>
    <submittedName>
        <fullName evidence="1">Uncharacterized protein</fullName>
    </submittedName>
</protein>
<dbReference type="Proteomes" id="UP000000268">
    <property type="component" value="Chromosome"/>
</dbReference>
<keyword evidence="2" id="KW-1185">Reference proteome</keyword>